<dbReference type="GO" id="GO:0005737">
    <property type="term" value="C:cytoplasm"/>
    <property type="evidence" value="ECO:0007669"/>
    <property type="project" value="TreeGrafter"/>
</dbReference>
<accession>A0A2J6N380</accession>
<dbReference type="Pfam" id="PF01112">
    <property type="entry name" value="Asparaginase_2"/>
    <property type="match status" value="1"/>
</dbReference>
<dbReference type="SUPFAM" id="SSF56235">
    <property type="entry name" value="N-terminal nucleophile aminohydrolases (Ntn hydrolases)"/>
    <property type="match status" value="1"/>
</dbReference>
<evidence type="ECO:0000256" key="4">
    <source>
        <dbReference type="ARBA" id="ARBA00049366"/>
    </source>
</evidence>
<dbReference type="GeneID" id="12450368"/>
<reference evidence="9" key="3">
    <citation type="submission" date="2020-10" db="EMBL/GenBank/DDBJ databases">
        <title>Fervidococcus fontis strain 3639Fd - the first crenarchaeon capable of growth on lipids.</title>
        <authorList>
            <person name="Kochetkova T.V."/>
            <person name="Elcheninov A.G."/>
            <person name="Toschakov S.V."/>
            <person name="Kublanov I.V."/>
        </authorList>
    </citation>
    <scope>NUCLEOTIDE SEQUENCE</scope>
    <source>
        <strain evidence="9">3639Fd</strain>
    </source>
</reference>
<evidence type="ECO:0000313" key="8">
    <source>
        <dbReference type="EMBL" id="HEW63461.1"/>
    </source>
</evidence>
<proteinExistence type="predicted"/>
<sequence length="298" mass="31641">MVCKPIIMVHGGAGSWSKIPKETKISAQQALKDAVTFGMEILKREKSAVEAVAEAIRILEDSGSLNAGLGSVTNSEGYMELDAGIMDGKKMDAGAVAAIRGIRNPILVAMKVMRETPHVILVGEGAQKFALSKGFKIDERINVKKDVKDISINIEKRSNWIHDTVGAIAISSDCDTAAGASTGGIRGKMPGRIGDTPIPGAGYYANHFAAAAATGIGEVIILTGATRWIVERGTLAGNVLFVGKDLIEYVNRMYSTNTIGIIMADIRGNYGRIFNTEALPYGVFTEDMQSPEVGGIPL</sequence>
<feature type="site" description="Cleavage; by autolysis" evidence="7">
    <location>
        <begin position="163"/>
        <end position="164"/>
    </location>
</feature>
<reference evidence="8" key="2">
    <citation type="journal article" date="2020" name="mSystems">
        <title>Genome- and Community-Level Interaction Insights into Carbon Utilization and Element Cycling Functions of Hydrothermarchaeota in Hydrothermal Sediment.</title>
        <authorList>
            <person name="Zhou Z."/>
            <person name="Liu Y."/>
            <person name="Xu W."/>
            <person name="Pan J."/>
            <person name="Luo Z.H."/>
            <person name="Li M."/>
        </authorList>
    </citation>
    <scope>NUCLEOTIDE SEQUENCE [LARGE SCALE GENOMIC DNA]</scope>
    <source>
        <strain evidence="8">SpSt-1261</strain>
    </source>
</reference>
<dbReference type="InterPro" id="IPR029055">
    <property type="entry name" value="Ntn_hydrolases_N"/>
</dbReference>
<dbReference type="PANTHER" id="PTHR10188">
    <property type="entry name" value="L-ASPARAGINASE"/>
    <property type="match status" value="1"/>
</dbReference>
<dbReference type="Proteomes" id="UP000237153">
    <property type="component" value="Unassembled WGS sequence"/>
</dbReference>
<evidence type="ECO:0000256" key="3">
    <source>
        <dbReference type="ARBA" id="ARBA00044776"/>
    </source>
</evidence>
<comment type="caution">
    <text evidence="10">The sequence shown here is derived from an EMBL/GenBank/DDBJ whole genome shotgun (WGS) entry which is preliminary data.</text>
</comment>
<evidence type="ECO:0000313" key="11">
    <source>
        <dbReference type="Proteomes" id="UP000237153"/>
    </source>
</evidence>
<protein>
    <recommendedName>
        <fullName evidence="3">Plant-type L-asparaginase</fullName>
        <ecNumber evidence="1">3.5.1.1</ecNumber>
    </recommendedName>
    <alternativeName>
        <fullName evidence="2">L-asparagine amidohydrolase</fullName>
    </alternativeName>
</protein>
<dbReference type="AlphaFoldDB" id="A0A2J6N380"/>
<feature type="binding site" evidence="6">
    <location>
        <begin position="192"/>
        <end position="195"/>
    </location>
    <ligand>
        <name>substrate</name>
    </ligand>
</feature>
<gene>
    <name evidence="10" type="ORF">C0188_01595</name>
    <name evidence="8" type="ORF">ENO39_00130</name>
    <name evidence="9" type="ORF">IOK49_00825</name>
</gene>
<dbReference type="RefSeq" id="WP_148683762.1">
    <property type="nucleotide sequence ID" value="NZ_DSFH01000002.1"/>
</dbReference>
<evidence type="ECO:0000256" key="7">
    <source>
        <dbReference type="PIRSR" id="PIRSR600246-3"/>
    </source>
</evidence>
<dbReference type="PANTHER" id="PTHR10188:SF6">
    <property type="entry name" value="N(4)-(BETA-N-ACETYLGLUCOSAMINYL)-L-ASPARAGINASE"/>
    <property type="match status" value="1"/>
</dbReference>
<feature type="binding site" evidence="6">
    <location>
        <begin position="214"/>
        <end position="217"/>
    </location>
    <ligand>
        <name>substrate</name>
    </ligand>
</feature>
<evidence type="ECO:0000313" key="10">
    <source>
        <dbReference type="EMBL" id="PMB75785.1"/>
    </source>
</evidence>
<reference evidence="10 11" key="1">
    <citation type="submission" date="2018-01" db="EMBL/GenBank/DDBJ databases">
        <title>Metagenomic assembled genomes from two thermal pools in the Uzon Caldera, Kamchatka, Russia.</title>
        <authorList>
            <person name="Wilkins L."/>
            <person name="Ettinger C."/>
        </authorList>
    </citation>
    <scope>NUCLEOTIDE SEQUENCE [LARGE SCALE GENOMIC DNA]</scope>
    <source>
        <strain evidence="10">ZAV-06</strain>
    </source>
</reference>
<dbReference type="EMBL" id="JADEZV010000001">
    <property type="protein sequence ID" value="MBE9390633.1"/>
    <property type="molecule type" value="Genomic_DNA"/>
</dbReference>
<evidence type="ECO:0000256" key="2">
    <source>
        <dbReference type="ARBA" id="ARBA00030414"/>
    </source>
</evidence>
<dbReference type="Proteomes" id="UP000886076">
    <property type="component" value="Unassembled WGS sequence"/>
</dbReference>
<organism evidence="10 11">
    <name type="scientific">Fervidicoccus fontis</name>
    <dbReference type="NCBI Taxonomy" id="683846"/>
    <lineage>
        <taxon>Archaea</taxon>
        <taxon>Thermoproteota</taxon>
        <taxon>Thermoprotei</taxon>
        <taxon>Fervidicoccales</taxon>
        <taxon>Fervidicoccaceae</taxon>
        <taxon>Fervidicoccus</taxon>
    </lineage>
</organism>
<dbReference type="EMBL" id="DSFH01000002">
    <property type="protein sequence ID" value="HEW63461.1"/>
    <property type="molecule type" value="Genomic_DNA"/>
</dbReference>
<dbReference type="Gene3D" id="3.60.20.30">
    <property type="entry name" value="(Glycosyl)asparaginase"/>
    <property type="match status" value="1"/>
</dbReference>
<dbReference type="EC" id="3.5.1.1" evidence="1"/>
<evidence type="ECO:0000256" key="1">
    <source>
        <dbReference type="ARBA" id="ARBA00012920"/>
    </source>
</evidence>
<dbReference type="GO" id="GO:0004067">
    <property type="term" value="F:asparaginase activity"/>
    <property type="evidence" value="ECO:0007669"/>
    <property type="project" value="UniProtKB-EC"/>
</dbReference>
<dbReference type="InterPro" id="IPR000246">
    <property type="entry name" value="Peptidase_T2"/>
</dbReference>
<feature type="active site" description="Nucleophile" evidence="5">
    <location>
        <position position="164"/>
    </location>
</feature>
<name>A0A2J6N380_9CREN</name>
<comment type="catalytic activity">
    <reaction evidence="4">
        <text>L-asparagine + H2O = L-aspartate + NH4(+)</text>
        <dbReference type="Rhea" id="RHEA:21016"/>
        <dbReference type="ChEBI" id="CHEBI:15377"/>
        <dbReference type="ChEBI" id="CHEBI:28938"/>
        <dbReference type="ChEBI" id="CHEBI:29991"/>
        <dbReference type="ChEBI" id="CHEBI:58048"/>
        <dbReference type="EC" id="3.5.1.1"/>
    </reaction>
</comment>
<dbReference type="Proteomes" id="UP000652307">
    <property type="component" value="Unassembled WGS sequence"/>
</dbReference>
<dbReference type="EMBL" id="PNIM01000006">
    <property type="protein sequence ID" value="PMB75785.1"/>
    <property type="molecule type" value="Genomic_DNA"/>
</dbReference>
<evidence type="ECO:0000256" key="5">
    <source>
        <dbReference type="PIRSR" id="PIRSR600246-1"/>
    </source>
</evidence>
<evidence type="ECO:0000256" key="6">
    <source>
        <dbReference type="PIRSR" id="PIRSR600246-2"/>
    </source>
</evidence>
<evidence type="ECO:0000313" key="9">
    <source>
        <dbReference type="EMBL" id="MBE9390633.1"/>
    </source>
</evidence>